<dbReference type="HOGENOM" id="CLU_024174_0_0_2"/>
<dbReference type="OrthoDB" id="269729at2157"/>
<dbReference type="EMBL" id="CP003929">
    <property type="protein sequence ID" value="AGB39219.1"/>
    <property type="molecule type" value="Genomic_DNA"/>
</dbReference>
<evidence type="ECO:0000313" key="2">
    <source>
        <dbReference type="Proteomes" id="UP000010878"/>
    </source>
</evidence>
<sequence>MTAEPRFEPLDDGHGLTVVDPIENRRCPFRTDRRISLRPVEPTGFSFPVDGAVELTVAELIFPYVVPVYARDPSGEVVLEAEHCAYERLPAGEYVFELMAPIKLYVRATSAVTIASADDRLAFDFGESTEIRLGARSRHERPATTVTTTAEPADLARAVSTFGSALKTRECDRSLPSFRGHPPCLELGSELQIPDAATPPDTGVRLVVPPDRATIYAASPLAHYLAASVEVGSDPRLETDSGFAYPLGNDEESVARTIGRVLEHAFFFDCVARTEGLYPVELHERDELDARLDFAIDEFYEAELGERIETALSIPHERIADLLPRWNLVTHATDEPTNATVLPFLVNELSIVRPAPEARTDDEPAPLTALAIDEFTRSTGAPDSEDDRSYVSPPDADAFGQAWLGSGVPIGANKLFRTAYENGLERSPSDGTAEVAVVCNDPAMAAEFDAGDSTLYGEREKLPFEVAVHRNVTTDRLRELFAADLDFLHYVGHVEDGAFVCKEDVLEAGKLPAVGVDAVLINGCRSYDVGRRVIEQGGVSGIVTLSDVGNRDAIAVGRFVVRLLNNGFTIRDAAALARETHLVGNQYLVVGDGSVTVGQAGSGVPNGCRIEPLDDGRYRLHLQLYHVDSGVGAQYIPYIDGVDRHFLAGTELPPIELSGGSLARFLRLAEIPVRYDGDRYWSTDDRFTEL</sequence>
<reference evidence="1 2" key="1">
    <citation type="submission" date="2012-11" db="EMBL/GenBank/DDBJ databases">
        <title>FINISHED of Natronococcus occultus SP4, DSM 3396.</title>
        <authorList>
            <consortium name="DOE Joint Genome Institute"/>
            <person name="Eisen J."/>
            <person name="Huntemann M."/>
            <person name="Wei C.-L."/>
            <person name="Han J."/>
            <person name="Detter J.C."/>
            <person name="Han C."/>
            <person name="Tapia R."/>
            <person name="Chen A."/>
            <person name="Kyrpides N."/>
            <person name="Mavromatis K."/>
            <person name="Markowitz V."/>
            <person name="Szeto E."/>
            <person name="Ivanova N."/>
            <person name="Mikhailova N."/>
            <person name="Ovchinnikova G."/>
            <person name="Pagani I."/>
            <person name="Pati A."/>
            <person name="Goodwin L."/>
            <person name="Nordberg H.P."/>
            <person name="Cantor M.N."/>
            <person name="Hua S.X."/>
            <person name="Woyke T."/>
            <person name="Eisen J."/>
            <person name="Klenk H.-P."/>
            <person name="Klenk H.-P."/>
        </authorList>
    </citation>
    <scope>NUCLEOTIDE SEQUENCE [LARGE SCALE GENOMIC DNA]</scope>
    <source>
        <strain evidence="1 2">SP4</strain>
    </source>
</reference>
<dbReference type="STRING" id="694430.Natoc_3492"/>
<dbReference type="RefSeq" id="WP_015322653.1">
    <property type="nucleotide sequence ID" value="NC_019974.1"/>
</dbReference>
<dbReference type="eggNOG" id="arCOG06229">
    <property type="taxonomic scope" value="Archaea"/>
</dbReference>
<organism evidence="1 2">
    <name type="scientific">Natronococcus occultus SP4</name>
    <dbReference type="NCBI Taxonomy" id="694430"/>
    <lineage>
        <taxon>Archaea</taxon>
        <taxon>Methanobacteriati</taxon>
        <taxon>Methanobacteriota</taxon>
        <taxon>Stenosarchaea group</taxon>
        <taxon>Halobacteria</taxon>
        <taxon>Halobacteriales</taxon>
        <taxon>Natrialbaceae</taxon>
        <taxon>Natronococcus</taxon>
    </lineage>
</organism>
<proteinExistence type="predicted"/>
<protein>
    <recommendedName>
        <fullName evidence="3">CHAT domain-containing protein</fullName>
    </recommendedName>
</protein>
<name>L0K4C3_9EURY</name>
<evidence type="ECO:0008006" key="3">
    <source>
        <dbReference type="Google" id="ProtNLM"/>
    </source>
</evidence>
<accession>L0K4C3</accession>
<dbReference type="KEGG" id="nou:Natoc_3492"/>
<dbReference type="GeneID" id="14402094"/>
<dbReference type="AlphaFoldDB" id="L0K4C3"/>
<gene>
    <name evidence="1" type="ORF">Natoc_3492</name>
</gene>
<evidence type="ECO:0000313" key="1">
    <source>
        <dbReference type="EMBL" id="AGB39219.1"/>
    </source>
</evidence>
<keyword evidence="2" id="KW-1185">Reference proteome</keyword>
<dbReference type="Proteomes" id="UP000010878">
    <property type="component" value="Chromosome"/>
</dbReference>